<keyword evidence="2" id="KW-1185">Reference proteome</keyword>
<organism evidence="1 2">
    <name type="scientific">Fusarium decemcellulare</name>
    <dbReference type="NCBI Taxonomy" id="57161"/>
    <lineage>
        <taxon>Eukaryota</taxon>
        <taxon>Fungi</taxon>
        <taxon>Dikarya</taxon>
        <taxon>Ascomycota</taxon>
        <taxon>Pezizomycotina</taxon>
        <taxon>Sordariomycetes</taxon>
        <taxon>Hypocreomycetidae</taxon>
        <taxon>Hypocreales</taxon>
        <taxon>Nectriaceae</taxon>
        <taxon>Fusarium</taxon>
        <taxon>Fusarium decemcellulare species complex</taxon>
    </lineage>
</organism>
<name>A0ACC1RK46_9HYPO</name>
<evidence type="ECO:0000313" key="2">
    <source>
        <dbReference type="Proteomes" id="UP001148629"/>
    </source>
</evidence>
<proteinExistence type="predicted"/>
<reference evidence="1" key="1">
    <citation type="submission" date="2022-08" db="EMBL/GenBank/DDBJ databases">
        <title>Genome Sequence of Fusarium decemcellulare.</title>
        <authorList>
            <person name="Buettner E."/>
        </authorList>
    </citation>
    <scope>NUCLEOTIDE SEQUENCE</scope>
    <source>
        <strain evidence="1">Babe19</strain>
    </source>
</reference>
<dbReference type="EMBL" id="JANRMS010003100">
    <property type="protein sequence ID" value="KAJ3519639.1"/>
    <property type="molecule type" value="Genomic_DNA"/>
</dbReference>
<comment type="caution">
    <text evidence="1">The sequence shown here is derived from an EMBL/GenBank/DDBJ whole genome shotgun (WGS) entry which is preliminary data.</text>
</comment>
<accession>A0ACC1RK46</accession>
<protein>
    <submittedName>
        <fullName evidence="1">Uncharacterized protein</fullName>
    </submittedName>
</protein>
<sequence length="211" mass="22947">MATDAIELSVPLPRSLDTRIFLRLSTKAKSVVLFLTTASQDELAAPVSMGSFVYALPNRLDPVQPLSTTLYSSESSVEFTTRLAKLLARKVELPVYVSNSMSFANAGMGGTVEEEMEAFKTVVQVVLERLQPSARGGIVSFGSLYQVNHPLQQLVLFPAKGKPPEVRSTVDERGYSGPGPATSSMSPIDRAVKRHCNDYDMGDARLRTIPP</sequence>
<evidence type="ECO:0000313" key="1">
    <source>
        <dbReference type="EMBL" id="KAJ3519639.1"/>
    </source>
</evidence>
<gene>
    <name evidence="1" type="ORF">NM208_g14047</name>
</gene>
<dbReference type="Proteomes" id="UP001148629">
    <property type="component" value="Unassembled WGS sequence"/>
</dbReference>